<protein>
    <submittedName>
        <fullName evidence="2">Ribosomal protein S27E</fullName>
    </submittedName>
</protein>
<evidence type="ECO:0000313" key="2">
    <source>
        <dbReference type="EMBL" id="NJC33144.1"/>
    </source>
</evidence>
<name>A0ABX0XJY0_9SPHN</name>
<evidence type="ECO:0000313" key="3">
    <source>
        <dbReference type="Proteomes" id="UP000734218"/>
    </source>
</evidence>
<keyword evidence="3" id="KW-1185">Reference proteome</keyword>
<sequence>MPVETLLPRPRPKPAIQPWPFRPQPLPDELLSSYLCRLAVGMDLKPITFLNTVFGSAKNLLAQDLDNFAPPRIVERIALGTLRPAEEIHACTLRAYAGTLITAHNPKGRNPWLLPTTIDNNVRLRTGLQYCPACLATDAKPYFRRRWRLAFVTSCTTHGQLLRDRCPQCDAPVHQHAAASAMHCFKCGGELCEQAAAVARHDHIAWQSMLEAALERGWGPLGDEHLRAHVAFAIVRQVAALLVNGRHAQALRQVVARDWGGDPAPYEKPTARQPFEYLDVADRHRLFDMVERLMRGWPHRFVHSCLEAGMHRSHAIKDMPNPPFAYERVMRAYMDATPYQATEPEVAAAAAWLRRTRGKATYRDLRAICGESRAAIYRHMDYERRQAVPSRWRTEAMAALESQG</sequence>
<feature type="domain" description="TniQ" evidence="1">
    <location>
        <begin position="20"/>
        <end position="162"/>
    </location>
</feature>
<keyword evidence="2" id="KW-0689">Ribosomal protein</keyword>
<dbReference type="RefSeq" id="WP_167952895.1">
    <property type="nucleotide sequence ID" value="NZ_JAATJE010000001.1"/>
</dbReference>
<comment type="caution">
    <text evidence="2">The sequence shown here is derived from an EMBL/GenBank/DDBJ whole genome shotgun (WGS) entry which is preliminary data.</text>
</comment>
<dbReference type="EMBL" id="JAATJE010000001">
    <property type="protein sequence ID" value="NJC33144.1"/>
    <property type="molecule type" value="Genomic_DNA"/>
</dbReference>
<dbReference type="Pfam" id="PF06527">
    <property type="entry name" value="TniQ"/>
    <property type="match status" value="1"/>
</dbReference>
<evidence type="ECO:0000259" key="1">
    <source>
        <dbReference type="Pfam" id="PF06527"/>
    </source>
</evidence>
<organism evidence="2 3">
    <name type="scientific">Sphingomonas jejuensis</name>
    <dbReference type="NCBI Taxonomy" id="904715"/>
    <lineage>
        <taxon>Bacteria</taxon>
        <taxon>Pseudomonadati</taxon>
        <taxon>Pseudomonadota</taxon>
        <taxon>Alphaproteobacteria</taxon>
        <taxon>Sphingomonadales</taxon>
        <taxon>Sphingomonadaceae</taxon>
        <taxon>Sphingomonas</taxon>
    </lineage>
</organism>
<keyword evidence="2" id="KW-0687">Ribonucleoprotein</keyword>
<dbReference type="Proteomes" id="UP000734218">
    <property type="component" value="Unassembled WGS sequence"/>
</dbReference>
<proteinExistence type="predicted"/>
<dbReference type="GO" id="GO:0005840">
    <property type="term" value="C:ribosome"/>
    <property type="evidence" value="ECO:0007669"/>
    <property type="project" value="UniProtKB-KW"/>
</dbReference>
<gene>
    <name evidence="2" type="ORF">GGR88_000618</name>
</gene>
<dbReference type="InterPro" id="IPR009492">
    <property type="entry name" value="TniQ"/>
</dbReference>
<reference evidence="2 3" key="1">
    <citation type="submission" date="2020-03" db="EMBL/GenBank/DDBJ databases">
        <title>Genomic Encyclopedia of Type Strains, Phase IV (KMG-IV): sequencing the most valuable type-strain genomes for metagenomic binning, comparative biology and taxonomic classification.</title>
        <authorList>
            <person name="Goeker M."/>
        </authorList>
    </citation>
    <scope>NUCLEOTIDE SEQUENCE [LARGE SCALE GENOMIC DNA]</scope>
    <source>
        <strain evidence="2 3">DSM 27651</strain>
    </source>
</reference>
<accession>A0ABX0XJY0</accession>